<dbReference type="PROSITE" id="PS51892">
    <property type="entry name" value="SUBTILASE"/>
    <property type="match status" value="1"/>
</dbReference>
<evidence type="ECO:0000256" key="4">
    <source>
        <dbReference type="ARBA" id="ARBA00022825"/>
    </source>
</evidence>
<reference evidence="9 10" key="1">
    <citation type="submission" date="2020-09" db="EMBL/GenBank/DDBJ databases">
        <title>Paenibacillus sp. CAU 1523 isolated from sand of Haeundae Beach.</title>
        <authorList>
            <person name="Kim W."/>
        </authorList>
    </citation>
    <scope>NUCLEOTIDE SEQUENCE [LARGE SCALE GENOMIC DNA]</scope>
    <source>
        <strain evidence="9 10">CAU 1523</strain>
    </source>
</reference>
<feature type="active site" description="Charge relay system" evidence="5">
    <location>
        <position position="98"/>
    </location>
</feature>
<comment type="similarity">
    <text evidence="1 5 6">Belongs to the peptidase S8 family.</text>
</comment>
<dbReference type="Proteomes" id="UP000634529">
    <property type="component" value="Unassembled WGS sequence"/>
</dbReference>
<dbReference type="InterPro" id="IPR036852">
    <property type="entry name" value="Peptidase_S8/S53_dom_sf"/>
</dbReference>
<feature type="domain" description="Peptidase S8/S53" evidence="8">
    <location>
        <begin position="56"/>
        <end position="432"/>
    </location>
</feature>
<name>A0ABR9AWN3_9BACL</name>
<dbReference type="InterPro" id="IPR023827">
    <property type="entry name" value="Peptidase_S8_Asp-AS"/>
</dbReference>
<dbReference type="InterPro" id="IPR050131">
    <property type="entry name" value="Peptidase_S8_subtilisin-like"/>
</dbReference>
<dbReference type="RefSeq" id="WP_192024936.1">
    <property type="nucleotide sequence ID" value="NZ_JACYTN010000005.1"/>
</dbReference>
<dbReference type="InterPro" id="IPR023828">
    <property type="entry name" value="Peptidase_S8_Ser-AS"/>
</dbReference>
<dbReference type="EMBL" id="JACYTN010000005">
    <property type="protein sequence ID" value="MBD8498542.1"/>
    <property type="molecule type" value="Genomic_DNA"/>
</dbReference>
<dbReference type="PROSITE" id="PS00136">
    <property type="entry name" value="SUBTILASE_ASP"/>
    <property type="match status" value="1"/>
</dbReference>
<keyword evidence="3 5" id="KW-0378">Hydrolase</keyword>
<evidence type="ECO:0000313" key="9">
    <source>
        <dbReference type="EMBL" id="MBD8498542.1"/>
    </source>
</evidence>
<evidence type="ECO:0000256" key="1">
    <source>
        <dbReference type="ARBA" id="ARBA00011073"/>
    </source>
</evidence>
<feature type="chain" id="PRO_5046934852" evidence="7">
    <location>
        <begin position="34"/>
        <end position="785"/>
    </location>
</feature>
<gene>
    <name evidence="9" type="ORF">IFO66_09555</name>
</gene>
<dbReference type="InterPro" id="IPR034213">
    <property type="entry name" value="S8_Vpr-like"/>
</dbReference>
<dbReference type="PRINTS" id="PR00723">
    <property type="entry name" value="SUBTILISIN"/>
</dbReference>
<proteinExistence type="inferred from homology"/>
<feature type="signal peptide" evidence="7">
    <location>
        <begin position="1"/>
        <end position="33"/>
    </location>
</feature>
<organism evidence="9 10">
    <name type="scientific">Paenibacillus arenosi</name>
    <dbReference type="NCBI Taxonomy" id="2774142"/>
    <lineage>
        <taxon>Bacteria</taxon>
        <taxon>Bacillati</taxon>
        <taxon>Bacillota</taxon>
        <taxon>Bacilli</taxon>
        <taxon>Bacillales</taxon>
        <taxon>Paenibacillaceae</taxon>
        <taxon>Paenibacillus</taxon>
    </lineage>
</organism>
<keyword evidence="10" id="KW-1185">Reference proteome</keyword>
<dbReference type="PANTHER" id="PTHR43806:SF65">
    <property type="entry name" value="SERINE PROTEASE APRX"/>
    <property type="match status" value="1"/>
</dbReference>
<feature type="active site" description="Charge relay system" evidence="5">
    <location>
        <position position="390"/>
    </location>
</feature>
<dbReference type="PANTHER" id="PTHR43806">
    <property type="entry name" value="PEPTIDASE S8"/>
    <property type="match status" value="1"/>
</dbReference>
<keyword evidence="4 5" id="KW-0720">Serine protease</keyword>
<evidence type="ECO:0000256" key="5">
    <source>
        <dbReference type="PROSITE-ProRule" id="PRU01240"/>
    </source>
</evidence>
<protein>
    <submittedName>
        <fullName evidence="9">S8 family serine peptidase</fullName>
    </submittedName>
</protein>
<comment type="caution">
    <text evidence="9">The sequence shown here is derived from an EMBL/GenBank/DDBJ whole genome shotgun (WGS) entry which is preliminary data.</text>
</comment>
<dbReference type="CDD" id="cd07474">
    <property type="entry name" value="Peptidases_S8_subtilisin_Vpr-like"/>
    <property type="match status" value="1"/>
</dbReference>
<keyword evidence="2 5" id="KW-0645">Protease</keyword>
<evidence type="ECO:0000313" key="10">
    <source>
        <dbReference type="Proteomes" id="UP000634529"/>
    </source>
</evidence>
<keyword evidence="7" id="KW-0732">Signal</keyword>
<dbReference type="InterPro" id="IPR015500">
    <property type="entry name" value="Peptidase_S8_subtilisin-rel"/>
</dbReference>
<sequence length="785" mass="85034">MQKLTHSKKILVSSALAFSMTVTSLFGMNAVQAAPSGFSEHHISTGSTQLSKQYTGKGIKVAVIDSGINMEHPLFKGNIKKGYDYIERDSIPQDGDGHGSHVAGIIMQQAPDAELYIYRVFAGVNGQKNYSNSVVDAIKRAVEDKVQVINLSLNADIDAPSEPIARAIAEAVQQGVVVVKSAGNSGEAWSITSPGYGAEPIVVGATSQAHTDAALVSGTTNVQLHPLYGAKKLPTTGSASFVYAGHVAPAKLKDAKFRGKYVVIEAREDSDYFVEEWYEAAQESGLKGVIFAVSSMDGDGSSMYVNVDKDPSRMIPGAIISMEDARKLKKLASKPWSWGSVNVAERLGSLSSGGPAVGTWLLKPDLVAPGMHIYSALGEEDGYVMNSGTSMAAPQVTAAAALLLEAHPNWTPEMVKSALMQHANQLVNEKGIPYKRTEQGAGSLNVEAALQTSTFALPASLSFGHIAPGYKGNNPVLSQILELKNTSDKPVTYQLKANLEVGKGQLEIPQQITVQPNQTVKIPVKWTVDLKQKAGVWSGSISIKGDKEVLSVPFVLVNQVKSYPLVKGEHIDNTLYSPKGDSSKKSSTIHYYVTVPSQRVLVTATREDEQPKSLAGKTYVLLNQAKHAKGLTQFKFTGKDVNGTTLPDGRYNIKVKSFAENRQTVTEGITFFVDSKAPVVVKINNQKAAKGQLFGTIEDQLTELNGLIVTKELERHLIFDPKLVTMQWRVKDGQKWNYVNVNVDEKRFFADLRSAKLALGKHNIILRVKDVFGNQAEQTIQITIK</sequence>
<dbReference type="Gene3D" id="3.40.50.200">
    <property type="entry name" value="Peptidase S8/S53 domain"/>
    <property type="match status" value="2"/>
</dbReference>
<dbReference type="InterPro" id="IPR000209">
    <property type="entry name" value="Peptidase_S8/S53_dom"/>
</dbReference>
<evidence type="ECO:0000256" key="3">
    <source>
        <dbReference type="ARBA" id="ARBA00022801"/>
    </source>
</evidence>
<evidence type="ECO:0000256" key="7">
    <source>
        <dbReference type="SAM" id="SignalP"/>
    </source>
</evidence>
<dbReference type="Pfam" id="PF00082">
    <property type="entry name" value="Peptidase_S8"/>
    <property type="match status" value="1"/>
</dbReference>
<dbReference type="PROSITE" id="PS00138">
    <property type="entry name" value="SUBTILASE_SER"/>
    <property type="match status" value="1"/>
</dbReference>
<evidence type="ECO:0000256" key="2">
    <source>
        <dbReference type="ARBA" id="ARBA00022670"/>
    </source>
</evidence>
<feature type="active site" description="Charge relay system" evidence="5">
    <location>
        <position position="65"/>
    </location>
</feature>
<dbReference type="SUPFAM" id="SSF52743">
    <property type="entry name" value="Subtilisin-like"/>
    <property type="match status" value="1"/>
</dbReference>
<evidence type="ECO:0000259" key="8">
    <source>
        <dbReference type="Pfam" id="PF00082"/>
    </source>
</evidence>
<evidence type="ECO:0000256" key="6">
    <source>
        <dbReference type="RuleBase" id="RU003355"/>
    </source>
</evidence>
<accession>A0ABR9AWN3</accession>